<dbReference type="EMBL" id="VLNR01000032">
    <property type="protein sequence ID" value="TSE07459.1"/>
    <property type="molecule type" value="Genomic_DNA"/>
</dbReference>
<keyword evidence="1" id="KW-0732">Signal</keyword>
<feature type="signal peptide" evidence="1">
    <location>
        <begin position="1"/>
        <end position="24"/>
    </location>
</feature>
<accession>A0A554VIF9</accession>
<evidence type="ECO:0000313" key="2">
    <source>
        <dbReference type="EMBL" id="TSE07459.1"/>
    </source>
</evidence>
<dbReference type="AlphaFoldDB" id="A0A554VIF9"/>
<reference evidence="2 3" key="1">
    <citation type="submission" date="2019-07" db="EMBL/GenBank/DDBJ databases">
        <title>The draft genome sequence of Aquimarina algiphila M91.</title>
        <authorList>
            <person name="Meng X."/>
        </authorList>
    </citation>
    <scope>NUCLEOTIDE SEQUENCE [LARGE SCALE GENOMIC DNA]</scope>
    <source>
        <strain evidence="2 3">M91</strain>
    </source>
</reference>
<name>A0A554VIF9_9FLAO</name>
<dbReference type="Proteomes" id="UP000318833">
    <property type="component" value="Unassembled WGS sequence"/>
</dbReference>
<proteinExistence type="predicted"/>
<evidence type="ECO:0000256" key="1">
    <source>
        <dbReference type="SAM" id="SignalP"/>
    </source>
</evidence>
<dbReference type="RefSeq" id="WP_143917085.1">
    <property type="nucleotide sequence ID" value="NZ_CANMIK010000038.1"/>
</dbReference>
<protein>
    <submittedName>
        <fullName evidence="2">Uncharacterized protein</fullName>
    </submittedName>
</protein>
<comment type="caution">
    <text evidence="2">The sequence shown here is derived from an EMBL/GenBank/DDBJ whole genome shotgun (WGS) entry which is preliminary data.</text>
</comment>
<organism evidence="2 3">
    <name type="scientific">Aquimarina algiphila</name>
    <dbReference type="NCBI Taxonomy" id="2047982"/>
    <lineage>
        <taxon>Bacteria</taxon>
        <taxon>Pseudomonadati</taxon>
        <taxon>Bacteroidota</taxon>
        <taxon>Flavobacteriia</taxon>
        <taxon>Flavobacteriales</taxon>
        <taxon>Flavobacteriaceae</taxon>
        <taxon>Aquimarina</taxon>
    </lineage>
</organism>
<keyword evidence="3" id="KW-1185">Reference proteome</keyword>
<evidence type="ECO:0000313" key="3">
    <source>
        <dbReference type="Proteomes" id="UP000318833"/>
    </source>
</evidence>
<sequence>MKSTKIKRTVNLLTLVLAMILSQACNTDDKEIPVEDSSLLLLNEKMLNFENIHSYTDFF</sequence>
<feature type="chain" id="PRO_5022241376" evidence="1">
    <location>
        <begin position="25"/>
        <end position="59"/>
    </location>
</feature>
<dbReference type="PROSITE" id="PS51257">
    <property type="entry name" value="PROKAR_LIPOPROTEIN"/>
    <property type="match status" value="1"/>
</dbReference>
<gene>
    <name evidence="2" type="ORF">FOF46_15535</name>
</gene>